<protein>
    <submittedName>
        <fullName evidence="2">Transcriptional regulator, MarR protein</fullName>
    </submittedName>
</protein>
<proteinExistence type="predicted"/>
<name>A0A3M4LPR0_PSECI</name>
<dbReference type="Pfam" id="PF12802">
    <property type="entry name" value="MarR_2"/>
    <property type="match status" value="1"/>
</dbReference>
<evidence type="ECO:0000313" key="3">
    <source>
        <dbReference type="Proteomes" id="UP000277236"/>
    </source>
</evidence>
<dbReference type="SMART" id="SM00347">
    <property type="entry name" value="HTH_MARR"/>
    <property type="match status" value="1"/>
</dbReference>
<dbReference type="PANTHER" id="PTHR33164">
    <property type="entry name" value="TRANSCRIPTIONAL REGULATOR, MARR FAMILY"/>
    <property type="match status" value="1"/>
</dbReference>
<dbReference type="GO" id="GO:0003700">
    <property type="term" value="F:DNA-binding transcription factor activity"/>
    <property type="evidence" value="ECO:0007669"/>
    <property type="project" value="InterPro"/>
</dbReference>
<comment type="caution">
    <text evidence="2">The sequence shown here is derived from an EMBL/GenBank/DDBJ whole genome shotgun (WGS) entry which is preliminary data.</text>
</comment>
<reference evidence="2 3" key="1">
    <citation type="submission" date="2018-08" db="EMBL/GenBank/DDBJ databases">
        <title>Recombination of ecologically and evolutionarily significant loci maintains genetic cohesion in the Pseudomonas syringae species complex.</title>
        <authorList>
            <person name="Dillon M."/>
            <person name="Thakur S."/>
            <person name="Almeida R.N.D."/>
            <person name="Weir B.S."/>
            <person name="Guttman D.S."/>
        </authorList>
    </citation>
    <scope>NUCLEOTIDE SEQUENCE [LARGE SCALE GENOMIC DNA]</scope>
    <source>
        <strain evidence="2 3">ICMP 3353</strain>
    </source>
</reference>
<dbReference type="SUPFAM" id="SSF46785">
    <property type="entry name" value="Winged helix' DNA-binding domain"/>
    <property type="match status" value="1"/>
</dbReference>
<feature type="domain" description="HTH marR-type" evidence="1">
    <location>
        <begin position="17"/>
        <end position="138"/>
    </location>
</feature>
<evidence type="ECO:0000259" key="1">
    <source>
        <dbReference type="PROSITE" id="PS50995"/>
    </source>
</evidence>
<dbReference type="InterPro" id="IPR039422">
    <property type="entry name" value="MarR/SlyA-like"/>
</dbReference>
<sequence length="138" mass="15687">MPRPMADALPKQDFETLSEFRYQLRRFLRFSEEAVQACGVTPQQYLLMLHTQGFSGRDWATVGELAERLQIVPHGAAALVKRCDVLGLVQTQRSSADRREVQVSLTGKGNEVLAQLAFLHREELKSAGKRFRVPFEQE</sequence>
<dbReference type="PROSITE" id="PS50995">
    <property type="entry name" value="HTH_MARR_2"/>
    <property type="match status" value="1"/>
</dbReference>
<dbReference type="GO" id="GO:0006950">
    <property type="term" value="P:response to stress"/>
    <property type="evidence" value="ECO:0007669"/>
    <property type="project" value="TreeGrafter"/>
</dbReference>
<dbReference type="InterPro" id="IPR036390">
    <property type="entry name" value="WH_DNA-bd_sf"/>
</dbReference>
<dbReference type="InterPro" id="IPR000835">
    <property type="entry name" value="HTH_MarR-typ"/>
</dbReference>
<dbReference type="InterPro" id="IPR036388">
    <property type="entry name" value="WH-like_DNA-bd_sf"/>
</dbReference>
<dbReference type="AlphaFoldDB" id="A0A3M4LPR0"/>
<dbReference type="Proteomes" id="UP000277236">
    <property type="component" value="Unassembled WGS sequence"/>
</dbReference>
<accession>A0A3M4LPR0</accession>
<organism evidence="2 3">
    <name type="scientific">Pseudomonas cichorii</name>
    <dbReference type="NCBI Taxonomy" id="36746"/>
    <lineage>
        <taxon>Bacteria</taxon>
        <taxon>Pseudomonadati</taxon>
        <taxon>Pseudomonadota</taxon>
        <taxon>Gammaproteobacteria</taxon>
        <taxon>Pseudomonadales</taxon>
        <taxon>Pseudomonadaceae</taxon>
        <taxon>Pseudomonas</taxon>
    </lineage>
</organism>
<evidence type="ECO:0000313" key="2">
    <source>
        <dbReference type="EMBL" id="RMQ43467.1"/>
    </source>
</evidence>
<gene>
    <name evidence="2" type="ORF">ALQ04_02067</name>
</gene>
<dbReference type="EMBL" id="RBRE01000068">
    <property type="protein sequence ID" value="RMQ43467.1"/>
    <property type="molecule type" value="Genomic_DNA"/>
</dbReference>
<dbReference type="Gene3D" id="1.10.10.10">
    <property type="entry name" value="Winged helix-like DNA-binding domain superfamily/Winged helix DNA-binding domain"/>
    <property type="match status" value="1"/>
</dbReference>
<dbReference type="PANTHER" id="PTHR33164:SF43">
    <property type="entry name" value="HTH-TYPE TRANSCRIPTIONAL REPRESSOR YETL"/>
    <property type="match status" value="1"/>
</dbReference>